<sequence>MFHPWLLRLLRYTNQPSSADVPSVASSAAKIHKPIGDIGIKGNVKACTQTPDDVKLILQEHEDKKLAAKKSISGEVHEDDDEASRLLEISRIRSGKRPTEEGSMPAAKKNTKGPLDVIYYRKPEESLKKGKQTSMNDACDKKARANCCQYIARFFYRNGIAFNVARSKSFKLMVEAIGMYGAHLKPPSYHEL</sequence>
<protein>
    <submittedName>
        <fullName evidence="1">Uncharacterized protein</fullName>
    </submittedName>
</protein>
<keyword evidence="2" id="KW-1185">Reference proteome</keyword>
<reference evidence="1 2" key="1">
    <citation type="submission" date="2023-01" db="EMBL/GenBank/DDBJ databases">
        <authorList>
            <person name="Kreplak J."/>
        </authorList>
    </citation>
    <scope>NUCLEOTIDE SEQUENCE [LARGE SCALE GENOMIC DNA]</scope>
</reference>
<evidence type="ECO:0000313" key="2">
    <source>
        <dbReference type="Proteomes" id="UP001157006"/>
    </source>
</evidence>
<dbReference type="Proteomes" id="UP001157006">
    <property type="component" value="Chromosome 1L"/>
</dbReference>
<gene>
    <name evidence="1" type="ORF">VFH_I276360</name>
</gene>
<proteinExistence type="predicted"/>
<organism evidence="1 2">
    <name type="scientific">Vicia faba</name>
    <name type="common">Broad bean</name>
    <name type="synonym">Faba vulgaris</name>
    <dbReference type="NCBI Taxonomy" id="3906"/>
    <lineage>
        <taxon>Eukaryota</taxon>
        <taxon>Viridiplantae</taxon>
        <taxon>Streptophyta</taxon>
        <taxon>Embryophyta</taxon>
        <taxon>Tracheophyta</taxon>
        <taxon>Spermatophyta</taxon>
        <taxon>Magnoliopsida</taxon>
        <taxon>eudicotyledons</taxon>
        <taxon>Gunneridae</taxon>
        <taxon>Pentapetalae</taxon>
        <taxon>rosids</taxon>
        <taxon>fabids</taxon>
        <taxon>Fabales</taxon>
        <taxon>Fabaceae</taxon>
        <taxon>Papilionoideae</taxon>
        <taxon>50 kb inversion clade</taxon>
        <taxon>NPAAA clade</taxon>
        <taxon>Hologalegina</taxon>
        <taxon>IRL clade</taxon>
        <taxon>Fabeae</taxon>
        <taxon>Vicia</taxon>
    </lineage>
</organism>
<dbReference type="AlphaFoldDB" id="A0AAV0YS99"/>
<evidence type="ECO:0000313" key="1">
    <source>
        <dbReference type="EMBL" id="CAI8586922.1"/>
    </source>
</evidence>
<name>A0AAV0YS99_VICFA</name>
<dbReference type="EMBL" id="OX451736">
    <property type="protein sequence ID" value="CAI8586922.1"/>
    <property type="molecule type" value="Genomic_DNA"/>
</dbReference>
<accession>A0AAV0YS99</accession>